<reference evidence="7 8" key="1">
    <citation type="submission" date="2024-04" db="EMBL/GenBank/DDBJ databases">
        <authorList>
            <consortium name="Genoscope - CEA"/>
            <person name="William W."/>
        </authorList>
    </citation>
    <scope>NUCLEOTIDE SEQUENCE [LARGE SCALE GENOMIC DNA]</scope>
</reference>
<feature type="region of interest" description="Disordered" evidence="5">
    <location>
        <begin position="334"/>
        <end position="359"/>
    </location>
</feature>
<keyword evidence="2 4" id="KW-0863">Zinc-finger</keyword>
<accession>A0AAV2HRU1</accession>
<evidence type="ECO:0000256" key="2">
    <source>
        <dbReference type="ARBA" id="ARBA00022771"/>
    </source>
</evidence>
<dbReference type="SUPFAM" id="SSF144232">
    <property type="entry name" value="HIT/MYND zinc finger-like"/>
    <property type="match status" value="1"/>
</dbReference>
<evidence type="ECO:0000256" key="1">
    <source>
        <dbReference type="ARBA" id="ARBA00022723"/>
    </source>
</evidence>
<evidence type="ECO:0000256" key="3">
    <source>
        <dbReference type="ARBA" id="ARBA00022833"/>
    </source>
</evidence>
<feature type="compositionally biased region" description="Acidic residues" evidence="5">
    <location>
        <begin position="148"/>
        <end position="158"/>
    </location>
</feature>
<feature type="domain" description="MYND-type" evidence="6">
    <location>
        <begin position="269"/>
        <end position="307"/>
    </location>
</feature>
<keyword evidence="3" id="KW-0862">Zinc</keyword>
<gene>
    <name evidence="7" type="ORF">GSLYS_00010357001</name>
</gene>
<dbReference type="PROSITE" id="PS50865">
    <property type="entry name" value="ZF_MYND_2"/>
    <property type="match status" value="1"/>
</dbReference>
<dbReference type="Proteomes" id="UP001497497">
    <property type="component" value="Unassembled WGS sequence"/>
</dbReference>
<dbReference type="AlphaFoldDB" id="A0AAV2HRU1"/>
<organism evidence="7 8">
    <name type="scientific">Lymnaea stagnalis</name>
    <name type="common">Great pond snail</name>
    <name type="synonym">Helix stagnalis</name>
    <dbReference type="NCBI Taxonomy" id="6523"/>
    <lineage>
        <taxon>Eukaryota</taxon>
        <taxon>Metazoa</taxon>
        <taxon>Spiralia</taxon>
        <taxon>Lophotrochozoa</taxon>
        <taxon>Mollusca</taxon>
        <taxon>Gastropoda</taxon>
        <taxon>Heterobranchia</taxon>
        <taxon>Euthyneura</taxon>
        <taxon>Panpulmonata</taxon>
        <taxon>Hygrophila</taxon>
        <taxon>Lymnaeoidea</taxon>
        <taxon>Lymnaeidae</taxon>
        <taxon>Lymnaea</taxon>
    </lineage>
</organism>
<keyword evidence="8" id="KW-1185">Reference proteome</keyword>
<evidence type="ECO:0000256" key="4">
    <source>
        <dbReference type="PROSITE-ProRule" id="PRU00134"/>
    </source>
</evidence>
<proteinExistence type="predicted"/>
<dbReference type="EMBL" id="CAXITT010000230">
    <property type="protein sequence ID" value="CAL1536444.1"/>
    <property type="molecule type" value="Genomic_DNA"/>
</dbReference>
<dbReference type="Pfam" id="PF01753">
    <property type="entry name" value="zf-MYND"/>
    <property type="match status" value="1"/>
</dbReference>
<sequence length="359" mass="41164">MLNRNVLTHQHSHSRNIVTTTKRGTLVQSQQQVFSTSLRTAASMFLWIFSFLWTKLLYLLGFKDAPGIEVGPDTQTESDGGKKSSPARAGAEKESRGTEPPEPREGLRHRSRDRPDRTGEIQDFGDSLEELDNERQGEGSHKPQPYDGDNDDSGDDDVTTGRPMYPEQFFSHFPYGFARQEKIVYAFPDAEVDVNSLGTVDAYTLITTVYPKDYSNYPTAPRVPKTGEFTAKNQDRSPPGLVVSTVEDTTPRDKDGRYITPPYPVEYTCGWCGSSSYNMLVCRGCKKTRYCNDQCQEEHWVWHRHKCMNDPDNAVDFHEGATLEIEMFMDSEDELRYEPEERKAELREERRKEKERRGF</sequence>
<name>A0AAV2HRU1_LYMST</name>
<keyword evidence="1" id="KW-0479">Metal-binding</keyword>
<dbReference type="InterPro" id="IPR002893">
    <property type="entry name" value="Znf_MYND"/>
</dbReference>
<dbReference type="Gene3D" id="6.10.140.2220">
    <property type="match status" value="1"/>
</dbReference>
<dbReference type="GO" id="GO:0008270">
    <property type="term" value="F:zinc ion binding"/>
    <property type="evidence" value="ECO:0007669"/>
    <property type="project" value="UniProtKB-KW"/>
</dbReference>
<feature type="compositionally biased region" description="Basic and acidic residues" evidence="5">
    <location>
        <begin position="90"/>
        <end position="120"/>
    </location>
</feature>
<feature type="region of interest" description="Disordered" evidence="5">
    <location>
        <begin position="71"/>
        <end position="165"/>
    </location>
</feature>
<feature type="region of interest" description="Disordered" evidence="5">
    <location>
        <begin position="228"/>
        <end position="257"/>
    </location>
</feature>
<evidence type="ECO:0000313" key="8">
    <source>
        <dbReference type="Proteomes" id="UP001497497"/>
    </source>
</evidence>
<dbReference type="PROSITE" id="PS01360">
    <property type="entry name" value="ZF_MYND_1"/>
    <property type="match status" value="1"/>
</dbReference>
<evidence type="ECO:0000259" key="6">
    <source>
        <dbReference type="PROSITE" id="PS50865"/>
    </source>
</evidence>
<protein>
    <recommendedName>
        <fullName evidence="6">MYND-type domain-containing protein</fullName>
    </recommendedName>
</protein>
<comment type="caution">
    <text evidence="7">The sequence shown here is derived from an EMBL/GenBank/DDBJ whole genome shotgun (WGS) entry which is preliminary data.</text>
</comment>
<evidence type="ECO:0000256" key="5">
    <source>
        <dbReference type="SAM" id="MobiDB-lite"/>
    </source>
</evidence>
<evidence type="ECO:0000313" key="7">
    <source>
        <dbReference type="EMBL" id="CAL1536444.1"/>
    </source>
</evidence>